<name>A0A5C4N6A2_9RHOB</name>
<keyword evidence="3" id="KW-1185">Reference proteome</keyword>
<dbReference type="RefSeq" id="WP_139083891.1">
    <property type="nucleotide sequence ID" value="NZ_VDFV01000082.1"/>
</dbReference>
<organism evidence="2 3">
    <name type="scientific">Rubellimicrobium roseum</name>
    <dbReference type="NCBI Taxonomy" id="687525"/>
    <lineage>
        <taxon>Bacteria</taxon>
        <taxon>Pseudomonadati</taxon>
        <taxon>Pseudomonadota</taxon>
        <taxon>Alphaproteobacteria</taxon>
        <taxon>Rhodobacterales</taxon>
        <taxon>Roseobacteraceae</taxon>
        <taxon>Rubellimicrobium</taxon>
    </lineage>
</organism>
<reference evidence="2 3" key="1">
    <citation type="submission" date="2019-06" db="EMBL/GenBank/DDBJ databases">
        <authorList>
            <person name="Jiang L."/>
        </authorList>
    </citation>
    <scope>NUCLEOTIDE SEQUENCE [LARGE SCALE GENOMIC DNA]</scope>
    <source>
        <strain evidence="2 3">YIM 48858</strain>
    </source>
</reference>
<accession>A0A5C4N6A2</accession>
<gene>
    <name evidence="2" type="ORF">FHG71_22140</name>
</gene>
<evidence type="ECO:0000256" key="1">
    <source>
        <dbReference type="SAM" id="MobiDB-lite"/>
    </source>
</evidence>
<protein>
    <submittedName>
        <fullName evidence="2">Uncharacterized protein</fullName>
    </submittedName>
</protein>
<dbReference type="Proteomes" id="UP000305709">
    <property type="component" value="Unassembled WGS sequence"/>
</dbReference>
<dbReference type="AlphaFoldDB" id="A0A5C4N6A2"/>
<dbReference type="EMBL" id="VDFV01000082">
    <property type="protein sequence ID" value="TNC60299.1"/>
    <property type="molecule type" value="Genomic_DNA"/>
</dbReference>
<proteinExistence type="predicted"/>
<feature type="region of interest" description="Disordered" evidence="1">
    <location>
        <begin position="1"/>
        <end position="51"/>
    </location>
</feature>
<dbReference type="OrthoDB" id="7864703at2"/>
<evidence type="ECO:0000313" key="3">
    <source>
        <dbReference type="Proteomes" id="UP000305709"/>
    </source>
</evidence>
<comment type="caution">
    <text evidence="2">The sequence shown here is derived from an EMBL/GenBank/DDBJ whole genome shotgun (WGS) entry which is preliminary data.</text>
</comment>
<evidence type="ECO:0000313" key="2">
    <source>
        <dbReference type="EMBL" id="TNC60299.1"/>
    </source>
</evidence>
<sequence>MSKKPLNMGGLINPEATPADTGIPQRGAESDRVGASRSVKANPEERRGDMMSFKVKPSVRDRIKALAKDYDMQIAVVLEEAFDAYEKKLRSRKSAD</sequence>